<accession>A0A6A0BBR4</accession>
<evidence type="ECO:0000313" key="3">
    <source>
        <dbReference type="EMBL" id="GFH42830.1"/>
    </source>
</evidence>
<gene>
    <name evidence="3" type="ORF">Hs30E_13810</name>
</gene>
<feature type="compositionally biased region" description="Acidic residues" evidence="2">
    <location>
        <begin position="1900"/>
        <end position="1925"/>
    </location>
</feature>
<feature type="region of interest" description="Disordered" evidence="2">
    <location>
        <begin position="1146"/>
        <end position="2391"/>
    </location>
</feature>
<dbReference type="Pfam" id="PF19258">
    <property type="entry name" value="KxYKxGKxW_sig"/>
    <property type="match status" value="1"/>
</dbReference>
<feature type="compositionally biased region" description="Acidic residues" evidence="2">
    <location>
        <begin position="1234"/>
        <end position="1259"/>
    </location>
</feature>
<dbReference type="EMBL" id="BLLI01000041">
    <property type="protein sequence ID" value="GFH42830.1"/>
    <property type="molecule type" value="Genomic_DNA"/>
</dbReference>
<feature type="compositionally biased region" description="Acidic residues" evidence="2">
    <location>
        <begin position="1861"/>
        <end position="1892"/>
    </location>
</feature>
<keyword evidence="4" id="KW-1185">Reference proteome</keyword>
<dbReference type="InterPro" id="IPR035516">
    <property type="entry name" value="Gyrase/topoIV_suA_C"/>
</dbReference>
<evidence type="ECO:0000256" key="1">
    <source>
        <dbReference type="ARBA" id="ARBA00022729"/>
    </source>
</evidence>
<dbReference type="Pfam" id="PF20585">
    <property type="entry name" value="Pectate_lyase_5"/>
    <property type="match status" value="1"/>
</dbReference>
<feature type="compositionally biased region" description="Acidic residues" evidence="2">
    <location>
        <begin position="1765"/>
        <end position="1784"/>
    </location>
</feature>
<feature type="compositionally biased region" description="Acidic residues" evidence="2">
    <location>
        <begin position="2260"/>
        <end position="2273"/>
    </location>
</feature>
<reference evidence="3 4" key="1">
    <citation type="submission" date="2020-02" db="EMBL/GenBank/DDBJ databases">
        <title>Draft genome sequence of Lactococcus sp. Hs30E4-3.</title>
        <authorList>
            <person name="Noda S."/>
            <person name="Yuki M."/>
            <person name="Ohkuma M."/>
        </authorList>
    </citation>
    <scope>NUCLEOTIDE SEQUENCE [LARGE SCALE GENOMIC DNA]</scope>
    <source>
        <strain evidence="3 4">Hs30E4-3</strain>
    </source>
</reference>
<organism evidence="3 4">
    <name type="scientific">Pseudolactococcus hodotermopsidis</name>
    <dbReference type="NCBI Taxonomy" id="2709157"/>
    <lineage>
        <taxon>Bacteria</taxon>
        <taxon>Bacillati</taxon>
        <taxon>Bacillota</taxon>
        <taxon>Bacilli</taxon>
        <taxon>Lactobacillales</taxon>
        <taxon>Streptococcaceae</taxon>
        <taxon>Pseudolactococcus</taxon>
    </lineage>
</organism>
<feature type="compositionally biased region" description="Acidic residues" evidence="2">
    <location>
        <begin position="1708"/>
        <end position="1733"/>
    </location>
</feature>
<feature type="compositionally biased region" description="Acidic residues" evidence="2">
    <location>
        <begin position="1432"/>
        <end position="1448"/>
    </location>
</feature>
<protein>
    <recommendedName>
        <fullName evidence="5">Gram-positive cocci surface proteins LPxTG domain-containing protein</fullName>
    </recommendedName>
</protein>
<feature type="compositionally biased region" description="Acidic residues" evidence="2">
    <location>
        <begin position="2029"/>
        <end position="2057"/>
    </location>
</feature>
<dbReference type="NCBIfam" id="TIGR03715">
    <property type="entry name" value="KxYKxGKxW"/>
    <property type="match status" value="1"/>
</dbReference>
<feature type="compositionally biased region" description="Acidic residues" evidence="2">
    <location>
        <begin position="2344"/>
        <end position="2355"/>
    </location>
</feature>
<dbReference type="Proteomes" id="UP000480303">
    <property type="component" value="Unassembled WGS sequence"/>
</dbReference>
<dbReference type="InterPro" id="IPR022263">
    <property type="entry name" value="KxYKxGKxW"/>
</dbReference>
<evidence type="ECO:0000313" key="4">
    <source>
        <dbReference type="Proteomes" id="UP000480303"/>
    </source>
</evidence>
<feature type="compositionally biased region" description="Acidic residues" evidence="2">
    <location>
        <begin position="2200"/>
        <end position="2228"/>
    </location>
</feature>
<comment type="caution">
    <text evidence="3">The sequence shown here is derived from an EMBL/GenBank/DDBJ whole genome shotgun (WGS) entry which is preliminary data.</text>
</comment>
<feature type="compositionally biased region" description="Acidic residues" evidence="2">
    <location>
        <begin position="1984"/>
        <end position="2001"/>
    </location>
</feature>
<feature type="compositionally biased region" description="Acidic residues" evidence="2">
    <location>
        <begin position="2164"/>
        <end position="2192"/>
    </location>
</feature>
<feature type="compositionally biased region" description="Acidic residues" evidence="2">
    <location>
        <begin position="1492"/>
        <end position="1509"/>
    </location>
</feature>
<feature type="compositionally biased region" description="Acidic residues" evidence="2">
    <location>
        <begin position="1561"/>
        <end position="1601"/>
    </location>
</feature>
<feature type="compositionally biased region" description="Low complexity" evidence="2">
    <location>
        <begin position="2106"/>
        <end position="2148"/>
    </location>
</feature>
<feature type="compositionally biased region" description="Basic and acidic residues" evidence="2">
    <location>
        <begin position="1263"/>
        <end position="1317"/>
    </location>
</feature>
<proteinExistence type="predicted"/>
<feature type="compositionally biased region" description="Acidic residues" evidence="2">
    <location>
        <begin position="1541"/>
        <end position="1553"/>
    </location>
</feature>
<keyword evidence="1" id="KW-0732">Signal</keyword>
<dbReference type="SUPFAM" id="SSF101904">
    <property type="entry name" value="GyrA/ParC C-terminal domain-like"/>
    <property type="match status" value="1"/>
</dbReference>
<feature type="compositionally biased region" description="Acidic residues" evidence="2">
    <location>
        <begin position="1372"/>
        <end position="1397"/>
    </location>
</feature>
<feature type="compositionally biased region" description="Acidic residues" evidence="2">
    <location>
        <begin position="1408"/>
        <end position="1421"/>
    </location>
</feature>
<dbReference type="InterPro" id="IPR046776">
    <property type="entry name" value="Pectate_lyase_5"/>
</dbReference>
<feature type="compositionally biased region" description="Basic and acidic residues" evidence="2">
    <location>
        <begin position="2002"/>
        <end position="2019"/>
    </location>
</feature>
<feature type="compositionally biased region" description="Acidic residues" evidence="2">
    <location>
        <begin position="1609"/>
        <end position="1637"/>
    </location>
</feature>
<feature type="compositionally biased region" description="Basic and acidic residues" evidence="2">
    <location>
        <begin position="1510"/>
        <end position="1527"/>
    </location>
</feature>
<sequence>MKTFIVDKLASGKHDKDDKISQGKHEQMKGCKLSRRDKEVKHTHFRMWKSGKRWLYASSVLTAITSAIIGHDVFVSTADETDNVSRVKKQRDESDGITTESAATPLVLPSSGLIGTPAIATNSTLTVANATDSLRQAFDKEIDYNDRHPAKSSTSVTVPLPDQIEHLEDYEKQARKLLDGNGGYAYKEVSNFTQFKAAYDNQNVRYIKIMGDFNELSADWNALNNRTKDIIIDGQNHKVNFGGVALRLGDIGNNQINFTITDIDVTSYIPSLGDRSLILNSDDGSNWQININNLTANQSIAEENDDSHQMNRLVRNMGPNARTTFSGTVSAQTMQEYAWVSNISIVNGAKLKSNRPSNGESDAMFYNWNATGKTSNGRTDVMIGDGASISAENIYRNNSYGLFYSQYDDLKAGDNVTWYQNGFNNLFQSSGKAGKVFEFGVNTKVTALNLTANQSARLQNRFNITFAAGTELDVRQIFPGWVFYIDENSSLKFTSPKALHIANYDNSNSNKGNPLNTYTIINGNGEFIMDNSSISTWNNANAYYPSADATKPSLTPPDATAKFSKMSISRNNANIIKTGSDGNTGTINATDASGMRELQTNAIPNGTIKLNYVDYTGKIKSTITVDVNALDEFGNEKYYIGQEIYAKVSQYVRDNMPAGYKWALGEQVCPYATQSKGDPTTSVDNGDRWGQLERMIVPMQGVTYEYNAYIYGNDAQVQYEYVDSQGVVIDTSNVTTAGKEAIGKYIPANVGNVIDWLDNYYILTTIPNGYRVDTSKLPARLEVKAADNPITQFSVLPLKQTVKLKAHTKDNAITTVEVPISGVTGQKITYRELFEAAKFTGLDAYTLSQEEGDKLFTFDDSDNLNRTTGQEKAADIAPQSLQIELDENRQEATFTFIDATTGSLQDGAGNDFPVIRTDGLAGTIIEESIAKNEDKITNLINYYEDMGYLIKSLRNVVTGETFATKEALAAVRFDKETAELQSFEIALVHDTTRVIDTYNITYKVYHLYDYRPEKNFYTVENAVVTRTWYKDFTTNTEIPSATMAEGWFKYGLNGIFHDDQELAHHPRRAHYELVSADTPGVTVDSETGMVRMVTVYAKNEQGWLPETGAADNTVALATEPKPSTENGTANVSKDAVINYHRDVDSLHESDEVSDSEEDSDSHVDSCSEDFSDSEVDSGSDEYSDSEADSDSVDSSDSEVDSDSVESSDSEVDSVSAEYSDSEADSDSEEHSDSEVDSGSDEYSDSEGDSVSEESSDSEADSGSNEHSDSEVDSASEEHSDSEVDSGSAEHSDSEVDSSSAEHSDSEADSNSEEHSDSEADSDSEEDSDSVEFSDSEIDSVSDESSDSEADSESDESSDSEADSDSEEHSDSEVDSGSEELSDSEVDSDSTESSDSEVDSTSVEHSDSEVDSDSAESSDSEADSGSAEHSDSEVDSDSAESSDSEADSGSEEHSDSEADSDSAETSDSEVDSVSAENSDSEADSGSEEHSDSEVDSDSEEDSDSEADSDSEEHRDSEADSGSEEHSDSEVDSDSAESRDSEADSGSEEGSDSEVDSVSAESSDSEADSGSEESSDSEADSGSEELSDSEVDSGSEEDSDSEVDLVSAENSDSEADSGSEESSDSEADSDSAETSDSEVDSVSAESSDSEADSGSEEYSDSEADSGSEESSDSEADSDSAEISDSEVDSVSAENSDSEADSGSEEHSDSEADSGSEESSDSEADSDSAETSDSEVDSVSAENSDSEADSGSEEHSDSEVDSASAESSDSETDSGSEESSDSEADSGSEEHSDSEADSGSEEHSDSGVDSDSAESSDSEVDSGSEESSDSEADSESAESSDSEADSASNEHSDSEADSASAESSDSEVDSDSAESSDSEADSGSEELSDSEADSGSEEHSDSEVDSDSAESSDSEADSGSEEGSDSEVDSVSAESSDSEADSISAESSDSEADSGSAESSDSEADSGSAESSDSEADSGSNEHSDSEVDSDSAESSDSEADSDSEEHSDSEVDSASAERSDSEADSGSAESSDSEADSGSEESSDSEADSGSEEDSDSEVDLVSAERSDSEADSDSEESSDSEVDSDSAESSDSEADSDSAESSDSEVDSASAESSDSEVDSGSAESSDSEADSGSAELSDSEADSASAESSDSEADSGSEEHSDSEADSDSEESSDSEVDSDSAESSDSEADSGSEEHSDSEVDSDSAESSDSETDSGSEESSDSEADSGSEEHSDSEVDSASAESSDSEADSVSEEHSDSEADSDSEEDSDSEADSGSNEHSDSEADSGSEEHSDSEVDSDSAESSDSEADSGSAEHSDSGVDSSSAESSDSEADSGSEEHSDSEVDSESEADSDSEEHSDSEYDWYTSLESDSETNEPDPIPNNDTLPTTTSADFETLMRTLPALGALFISVGGTAMFRRRRNALVTISEDGYVKRFMTSENASSIRTQKGIIFAEKAHTSDKILIFTTRGNVIYRPISDIKNIYVGDILKGQHISEMTMDIAADEKVLFTKIVDKCDKSHETILIVTQNGFTKKIAISDLVPDENYQHASRKYIDLSADDEIIYIDKATSRIVIFATDKMKIVYAITSAIPIEPLSSSGNRISALMTDDKLVHYFSN</sequence>
<feature type="compositionally biased region" description="Acidic residues" evidence="2">
    <location>
        <begin position="1166"/>
        <end position="1211"/>
    </location>
</feature>
<name>A0A6A0BBR4_9LACT</name>
<feature type="compositionally biased region" description="Acidic residues" evidence="2">
    <location>
        <begin position="1318"/>
        <end position="1365"/>
    </location>
</feature>
<feature type="compositionally biased region" description="Low complexity" evidence="2">
    <location>
        <begin position="1926"/>
        <end position="1968"/>
    </location>
</feature>
<evidence type="ECO:0008006" key="5">
    <source>
        <dbReference type="Google" id="ProtNLM"/>
    </source>
</evidence>
<feature type="compositionally biased region" description="Acidic residues" evidence="2">
    <location>
        <begin position="1456"/>
        <end position="1469"/>
    </location>
</feature>
<feature type="compositionally biased region" description="Acidic residues" evidence="2">
    <location>
        <begin position="1808"/>
        <end position="1841"/>
    </location>
</feature>
<dbReference type="Gene3D" id="2.120.10.90">
    <property type="entry name" value="DNA gyrase/topoisomerase IV, subunit A, C-terminal"/>
    <property type="match status" value="1"/>
</dbReference>
<feature type="compositionally biased region" description="Basic and acidic residues" evidence="2">
    <location>
        <begin position="1785"/>
        <end position="1803"/>
    </location>
</feature>
<evidence type="ECO:0000256" key="2">
    <source>
        <dbReference type="SAM" id="MobiDB-lite"/>
    </source>
</evidence>
<feature type="compositionally biased region" description="Acidic residues" evidence="2">
    <location>
        <begin position="1645"/>
        <end position="1685"/>
    </location>
</feature>
<feature type="compositionally biased region" description="Basic and acidic residues" evidence="2">
    <location>
        <begin position="2277"/>
        <end position="2295"/>
    </location>
</feature>
<feature type="compositionally biased region" description="Acidic residues" evidence="2">
    <location>
        <begin position="2296"/>
        <end position="2309"/>
    </location>
</feature>
<feature type="compositionally biased region" description="Acidic residues" evidence="2">
    <location>
        <begin position="2068"/>
        <end position="2105"/>
    </location>
</feature>